<keyword evidence="2" id="KW-1185">Reference proteome</keyword>
<protein>
    <submittedName>
        <fullName evidence="1">Uncharacterized protein</fullName>
    </submittedName>
</protein>
<name>A0ACC1HFF7_9FUNG</name>
<reference evidence="1" key="1">
    <citation type="submission" date="2022-06" db="EMBL/GenBank/DDBJ databases">
        <title>Phylogenomic reconstructions and comparative analyses of Kickxellomycotina fungi.</title>
        <authorList>
            <person name="Reynolds N.K."/>
            <person name="Stajich J.E."/>
            <person name="Barry K."/>
            <person name="Grigoriev I.V."/>
            <person name="Crous P."/>
            <person name="Smith M.E."/>
        </authorList>
    </citation>
    <scope>NUCLEOTIDE SEQUENCE</scope>
    <source>
        <strain evidence="1">RSA 2271</strain>
    </source>
</reference>
<comment type="caution">
    <text evidence="1">The sequence shown here is derived from an EMBL/GenBank/DDBJ whole genome shotgun (WGS) entry which is preliminary data.</text>
</comment>
<evidence type="ECO:0000313" key="2">
    <source>
        <dbReference type="Proteomes" id="UP001145114"/>
    </source>
</evidence>
<feature type="non-terminal residue" evidence="1">
    <location>
        <position position="135"/>
    </location>
</feature>
<gene>
    <name evidence="1" type="ORF">EV182_002316</name>
</gene>
<evidence type="ECO:0000313" key="1">
    <source>
        <dbReference type="EMBL" id="KAJ1674912.1"/>
    </source>
</evidence>
<organism evidence="1 2">
    <name type="scientific">Spiromyces aspiralis</name>
    <dbReference type="NCBI Taxonomy" id="68401"/>
    <lineage>
        <taxon>Eukaryota</taxon>
        <taxon>Fungi</taxon>
        <taxon>Fungi incertae sedis</taxon>
        <taxon>Zoopagomycota</taxon>
        <taxon>Kickxellomycotina</taxon>
        <taxon>Kickxellomycetes</taxon>
        <taxon>Kickxellales</taxon>
        <taxon>Kickxellaceae</taxon>
        <taxon>Spiromyces</taxon>
    </lineage>
</organism>
<dbReference type="EMBL" id="JAMZIH010005606">
    <property type="protein sequence ID" value="KAJ1674912.1"/>
    <property type="molecule type" value="Genomic_DNA"/>
</dbReference>
<dbReference type="Proteomes" id="UP001145114">
    <property type="component" value="Unassembled WGS sequence"/>
</dbReference>
<proteinExistence type="predicted"/>
<accession>A0ACC1HFF7</accession>
<sequence>MAVARVGTLKPLVGELNGADGQNAKSKAGHLWETLLARASGSRLVPTKNVILLGDANSGKSELITQLHRAAQTPHIGNGRDRLQRKDDGTQGLAYGSGQMDMAATIPELDGLSDASKNELALSYSYLDVRDEDNE</sequence>